<reference evidence="1" key="1">
    <citation type="journal article" date="2015" name="Nature">
        <title>Complex archaea that bridge the gap between prokaryotes and eukaryotes.</title>
        <authorList>
            <person name="Spang A."/>
            <person name="Saw J.H."/>
            <person name="Jorgensen S.L."/>
            <person name="Zaremba-Niedzwiedzka K."/>
            <person name="Martijn J."/>
            <person name="Lind A.E."/>
            <person name="van Eijk R."/>
            <person name="Schleper C."/>
            <person name="Guy L."/>
            <person name="Ettema T.J."/>
        </authorList>
    </citation>
    <scope>NUCLEOTIDE SEQUENCE</scope>
</reference>
<accession>A0A0F9N9K1</accession>
<comment type="caution">
    <text evidence="1">The sequence shown here is derived from an EMBL/GenBank/DDBJ whole genome shotgun (WGS) entry which is preliminary data.</text>
</comment>
<dbReference type="EMBL" id="LAZR01003795">
    <property type="protein sequence ID" value="KKN14654.1"/>
    <property type="molecule type" value="Genomic_DNA"/>
</dbReference>
<protein>
    <submittedName>
        <fullName evidence="1">Uncharacterized protein</fullName>
    </submittedName>
</protein>
<name>A0A0F9N9K1_9ZZZZ</name>
<evidence type="ECO:0000313" key="1">
    <source>
        <dbReference type="EMBL" id="KKN14654.1"/>
    </source>
</evidence>
<dbReference type="AlphaFoldDB" id="A0A0F9N9K1"/>
<proteinExistence type="predicted"/>
<sequence length="284" mass="30286">MKISPSFILIIILILLAVPLIDSQLVGTQLIDLSEKARDFFVEATKGNIQGQQTGNQFGENLDVGVSEEDIQTQGGVLIFLQSAEKIEIISTDTVNDIFGGANAHTVEITGLDENFSVITETINLGPTVNTTTNEFIRVLNAEVIAVGTYSVTNLGTISMTAANSSTLQLEIAAIMGKSASTHFTVPAGQNLILTALAATMDTGKAVNVFLHIRNNADVTSGELGPEITIRTFRGLDTPVRGRSLGNLRFDEKTDIWFDSQITSGGAGASVEVNYDFVLYAIGT</sequence>
<organism evidence="1">
    <name type="scientific">marine sediment metagenome</name>
    <dbReference type="NCBI Taxonomy" id="412755"/>
    <lineage>
        <taxon>unclassified sequences</taxon>
        <taxon>metagenomes</taxon>
        <taxon>ecological metagenomes</taxon>
    </lineage>
</organism>
<gene>
    <name evidence="1" type="ORF">LCGC14_0993850</name>
</gene>